<dbReference type="Proteomes" id="UP000325161">
    <property type="component" value="Chromosome"/>
</dbReference>
<reference evidence="2 3" key="1">
    <citation type="submission" date="2019-08" db="EMBL/GenBank/DDBJ databases">
        <title>Amphibian skin-associated Pigmentiphaga: genome sequence and occurrence across geography and hosts.</title>
        <authorList>
            <person name="Bletz M.C."/>
            <person name="Bunk B."/>
            <person name="Sproeer C."/>
            <person name="Biwer P."/>
            <person name="Reiter S."/>
            <person name="Rabemananjara F.C.E."/>
            <person name="Schulz S."/>
            <person name="Overmann J."/>
            <person name="Vences M."/>
        </authorList>
    </citation>
    <scope>NUCLEOTIDE SEQUENCE [LARGE SCALE GENOMIC DNA]</scope>
    <source>
        <strain evidence="2 3">Mada1488</strain>
    </source>
</reference>
<dbReference type="RefSeq" id="WP_148814483.1">
    <property type="nucleotide sequence ID" value="NZ_CP043046.1"/>
</dbReference>
<proteinExistence type="predicted"/>
<keyword evidence="3" id="KW-1185">Reference proteome</keyword>
<dbReference type="OrthoDB" id="8687329at2"/>
<feature type="compositionally biased region" description="Basic and acidic residues" evidence="1">
    <location>
        <begin position="69"/>
        <end position="78"/>
    </location>
</feature>
<evidence type="ECO:0000313" key="3">
    <source>
        <dbReference type="Proteomes" id="UP000325161"/>
    </source>
</evidence>
<name>A0A5C0AZ23_9BURK</name>
<gene>
    <name evidence="2" type="ORF">FXN63_09830</name>
</gene>
<evidence type="ECO:0000313" key="2">
    <source>
        <dbReference type="EMBL" id="QEI06100.1"/>
    </source>
</evidence>
<dbReference type="KEGG" id="pacr:FXN63_09830"/>
<protein>
    <submittedName>
        <fullName evidence="2">Uncharacterized protein</fullName>
    </submittedName>
</protein>
<sequence>MTRNDRTDLNPDALAPPPDLVPGSAPATEPTPDKPMRRPATQYDGSGETDRNEPNPGTFEPQDDIPQILEKREGPKAK</sequence>
<dbReference type="AlphaFoldDB" id="A0A5C0AZ23"/>
<organism evidence="2 3">
    <name type="scientific">Pigmentiphaga aceris</name>
    <dbReference type="NCBI Taxonomy" id="1940612"/>
    <lineage>
        <taxon>Bacteria</taxon>
        <taxon>Pseudomonadati</taxon>
        <taxon>Pseudomonadota</taxon>
        <taxon>Betaproteobacteria</taxon>
        <taxon>Burkholderiales</taxon>
        <taxon>Alcaligenaceae</taxon>
        <taxon>Pigmentiphaga</taxon>
    </lineage>
</organism>
<dbReference type="EMBL" id="CP043046">
    <property type="protein sequence ID" value="QEI06100.1"/>
    <property type="molecule type" value="Genomic_DNA"/>
</dbReference>
<feature type="region of interest" description="Disordered" evidence="1">
    <location>
        <begin position="1"/>
        <end position="78"/>
    </location>
</feature>
<evidence type="ECO:0000256" key="1">
    <source>
        <dbReference type="SAM" id="MobiDB-lite"/>
    </source>
</evidence>
<accession>A0A5C0AZ23</accession>